<reference evidence="4" key="1">
    <citation type="submission" date="2016-10" db="EMBL/GenBank/DDBJ databases">
        <authorList>
            <person name="Varghese N."/>
            <person name="Submissions S."/>
        </authorList>
    </citation>
    <scope>NUCLEOTIDE SEQUENCE [LARGE SCALE GENOMIC DNA]</scope>
    <source>
        <strain evidence="4">DSM 17101</strain>
    </source>
</reference>
<feature type="transmembrane region" description="Helical" evidence="1">
    <location>
        <begin position="106"/>
        <end position="124"/>
    </location>
</feature>
<keyword evidence="4" id="KW-1185">Reference proteome</keyword>
<evidence type="ECO:0000259" key="2">
    <source>
        <dbReference type="Pfam" id="PF01569"/>
    </source>
</evidence>
<keyword evidence="1" id="KW-1133">Transmembrane helix</keyword>
<feature type="transmembrane region" description="Helical" evidence="1">
    <location>
        <begin position="187"/>
        <end position="205"/>
    </location>
</feature>
<protein>
    <submittedName>
        <fullName evidence="3">Membrane-associated enzyme, PAP2 (Acid phosphatase) superfamily</fullName>
    </submittedName>
</protein>
<keyword evidence="1" id="KW-0812">Transmembrane</keyword>
<dbReference type="InterPro" id="IPR036938">
    <property type="entry name" value="PAP2/HPO_sf"/>
</dbReference>
<gene>
    <name evidence="3" type="ORF">SAMN04489708_106132</name>
</gene>
<dbReference type="RefSeq" id="WP_092833049.1">
    <property type="nucleotide sequence ID" value="NZ_CP028290.1"/>
</dbReference>
<evidence type="ECO:0000256" key="1">
    <source>
        <dbReference type="SAM" id="Phobius"/>
    </source>
</evidence>
<sequence length="260" mass="28309">MHPTTSADSLPALAPRTGFAPGRFAARPFFWTLASLCLLAAWDSTSFDMVLAHVFGNAEGFPLRDDWVFVSVMHEGARRAGWVIMVLLAATVWWPAGWLRRVPTAGRLQMAVSALLALAVIAVFKRASATSCPWDLADFGGVARYVSHWSHGLFDGGSGHCFPAGHAAAGFAFLGGYFVLRRHLPRAARWWLAASLAAGFVLGFAQQARGAHFMSHTLWTGWLCWTTGWVCDLAVAALRRFHPQPDSLLPTESNASHAHL</sequence>
<dbReference type="Proteomes" id="UP000199317">
    <property type="component" value="Unassembled WGS sequence"/>
</dbReference>
<dbReference type="EMBL" id="FNJL01000006">
    <property type="protein sequence ID" value="SDP03789.1"/>
    <property type="molecule type" value="Genomic_DNA"/>
</dbReference>
<feature type="transmembrane region" description="Helical" evidence="1">
    <location>
        <begin position="162"/>
        <end position="180"/>
    </location>
</feature>
<dbReference type="Pfam" id="PF01569">
    <property type="entry name" value="PAP2"/>
    <property type="match status" value="1"/>
</dbReference>
<proteinExistence type="predicted"/>
<dbReference type="SUPFAM" id="SSF48317">
    <property type="entry name" value="Acid phosphatase/Vanadium-dependent haloperoxidase"/>
    <property type="match status" value="1"/>
</dbReference>
<organism evidence="3 4">
    <name type="scientific">Paracidovorax cattleyae</name>
    <dbReference type="NCBI Taxonomy" id="80868"/>
    <lineage>
        <taxon>Bacteria</taxon>
        <taxon>Pseudomonadati</taxon>
        <taxon>Pseudomonadota</taxon>
        <taxon>Betaproteobacteria</taxon>
        <taxon>Burkholderiales</taxon>
        <taxon>Comamonadaceae</taxon>
        <taxon>Paracidovorax</taxon>
    </lineage>
</organism>
<feature type="transmembrane region" description="Helical" evidence="1">
    <location>
        <begin position="217"/>
        <end position="238"/>
    </location>
</feature>
<dbReference type="InterPro" id="IPR000326">
    <property type="entry name" value="PAP2/HPO"/>
</dbReference>
<feature type="domain" description="Phosphatidic acid phosphatase type 2/haloperoxidase" evidence="2">
    <location>
        <begin position="108"/>
        <end position="232"/>
    </location>
</feature>
<name>A0A1H0PGI9_9BURK</name>
<feature type="transmembrane region" description="Helical" evidence="1">
    <location>
        <begin position="80"/>
        <end position="99"/>
    </location>
</feature>
<evidence type="ECO:0000313" key="4">
    <source>
        <dbReference type="Proteomes" id="UP000199317"/>
    </source>
</evidence>
<keyword evidence="1" id="KW-0472">Membrane</keyword>
<dbReference type="AlphaFoldDB" id="A0A1H0PGI9"/>
<evidence type="ECO:0000313" key="3">
    <source>
        <dbReference type="EMBL" id="SDP03789.1"/>
    </source>
</evidence>
<accession>A0A1H0PGI9</accession>
<dbReference type="OrthoDB" id="7348799at2"/>
<dbReference type="CDD" id="cd03396">
    <property type="entry name" value="PAP2_like_6"/>
    <property type="match status" value="1"/>
</dbReference>